<protein>
    <submittedName>
        <fullName evidence="2">Deaminase reductase</fullName>
    </submittedName>
</protein>
<evidence type="ECO:0000313" key="2">
    <source>
        <dbReference type="EMBL" id="GGM54626.1"/>
    </source>
</evidence>
<dbReference type="GO" id="GO:0009231">
    <property type="term" value="P:riboflavin biosynthetic process"/>
    <property type="evidence" value="ECO:0007669"/>
    <property type="project" value="InterPro"/>
</dbReference>
<dbReference type="InterPro" id="IPR024072">
    <property type="entry name" value="DHFR-like_dom_sf"/>
</dbReference>
<evidence type="ECO:0000259" key="1">
    <source>
        <dbReference type="Pfam" id="PF01872"/>
    </source>
</evidence>
<dbReference type="PANTHER" id="PTHR38011:SF12">
    <property type="entry name" value="BIFUNCTIONAL DEAMINASE-REDUCTASE DOMAIN PROTEIN"/>
    <property type="match status" value="1"/>
</dbReference>
<keyword evidence="3" id="KW-1185">Reference proteome</keyword>
<dbReference type="GO" id="GO:0008703">
    <property type="term" value="F:5-amino-6-(5-phosphoribosylamino)uracil reductase activity"/>
    <property type="evidence" value="ECO:0007669"/>
    <property type="project" value="InterPro"/>
</dbReference>
<dbReference type="InterPro" id="IPR002734">
    <property type="entry name" value="RibDG_C"/>
</dbReference>
<reference evidence="2" key="1">
    <citation type="journal article" date="2014" name="Int. J. Syst. Evol. Microbiol.">
        <title>Complete genome sequence of Corynebacterium casei LMG S-19264T (=DSM 44701T), isolated from a smear-ripened cheese.</title>
        <authorList>
            <consortium name="US DOE Joint Genome Institute (JGI-PGF)"/>
            <person name="Walter F."/>
            <person name="Albersmeier A."/>
            <person name="Kalinowski J."/>
            <person name="Ruckert C."/>
        </authorList>
    </citation>
    <scope>NUCLEOTIDE SEQUENCE</scope>
    <source>
        <strain evidence="2">JCM 19831</strain>
    </source>
</reference>
<proteinExistence type="predicted"/>
<dbReference type="Gene3D" id="3.40.430.10">
    <property type="entry name" value="Dihydrofolate Reductase, subunit A"/>
    <property type="match status" value="1"/>
</dbReference>
<feature type="domain" description="Bacterial bifunctional deaminase-reductase C-terminal" evidence="1">
    <location>
        <begin position="9"/>
        <end position="171"/>
    </location>
</feature>
<name>A0A917X1W7_9ACTN</name>
<sequence length="193" mass="20444">MVNPGMGHIEVDISVSVDGFVTGPGVDEAHGLGIGGEALHHWVWRHPQGQALLDELLFAGSGAVVTSRRVYDDTGGWGEDGFYRMPVFVVTHRPHEVMRRGDTTFTFVTGGITAALDAAQRAAGERNVHVMGGASVARQALASGRADRLRLHVAPVLLGGGTPLFDGPLPVGLEHLASVDTPEATHLTYRVVN</sequence>
<dbReference type="Pfam" id="PF01872">
    <property type="entry name" value="RibD_C"/>
    <property type="match status" value="1"/>
</dbReference>
<accession>A0A917X1W7</accession>
<dbReference type="PANTHER" id="PTHR38011">
    <property type="entry name" value="DIHYDROFOLATE REDUCTASE FAMILY PROTEIN (AFU_ORTHOLOGUE AFUA_8G06820)"/>
    <property type="match status" value="1"/>
</dbReference>
<dbReference type="AlphaFoldDB" id="A0A917X1W7"/>
<organism evidence="2 3">
    <name type="scientific">Dactylosporangium sucinum</name>
    <dbReference type="NCBI Taxonomy" id="1424081"/>
    <lineage>
        <taxon>Bacteria</taxon>
        <taxon>Bacillati</taxon>
        <taxon>Actinomycetota</taxon>
        <taxon>Actinomycetes</taxon>
        <taxon>Micromonosporales</taxon>
        <taxon>Micromonosporaceae</taxon>
        <taxon>Dactylosporangium</taxon>
    </lineage>
</organism>
<dbReference type="Proteomes" id="UP000642070">
    <property type="component" value="Unassembled WGS sequence"/>
</dbReference>
<reference evidence="2" key="2">
    <citation type="submission" date="2020-09" db="EMBL/GenBank/DDBJ databases">
        <authorList>
            <person name="Sun Q."/>
            <person name="Ohkuma M."/>
        </authorList>
    </citation>
    <scope>NUCLEOTIDE SEQUENCE</scope>
    <source>
        <strain evidence="2">JCM 19831</strain>
    </source>
</reference>
<comment type="caution">
    <text evidence="2">The sequence shown here is derived from an EMBL/GenBank/DDBJ whole genome shotgun (WGS) entry which is preliminary data.</text>
</comment>
<gene>
    <name evidence="2" type="ORF">GCM10007977_065350</name>
</gene>
<evidence type="ECO:0000313" key="3">
    <source>
        <dbReference type="Proteomes" id="UP000642070"/>
    </source>
</evidence>
<dbReference type="EMBL" id="BMPI01000036">
    <property type="protein sequence ID" value="GGM54626.1"/>
    <property type="molecule type" value="Genomic_DNA"/>
</dbReference>
<dbReference type="SUPFAM" id="SSF53597">
    <property type="entry name" value="Dihydrofolate reductase-like"/>
    <property type="match status" value="1"/>
</dbReference>
<dbReference type="InterPro" id="IPR050765">
    <property type="entry name" value="Riboflavin_Biosynth_HTPR"/>
</dbReference>